<keyword evidence="2" id="KW-1185">Reference proteome</keyword>
<gene>
    <name evidence="1" type="ORF">DM82_154</name>
</gene>
<evidence type="ECO:0000313" key="1">
    <source>
        <dbReference type="EMBL" id="AIO67006.1"/>
    </source>
</evidence>
<name>A0AAI8FMX6_9BURK</name>
<evidence type="ECO:0000313" key="2">
    <source>
        <dbReference type="Proteomes" id="UP000029424"/>
    </source>
</evidence>
<dbReference type="EMBL" id="CP008726">
    <property type="protein sequence ID" value="AIO67006.1"/>
    <property type="molecule type" value="Genomic_DNA"/>
</dbReference>
<accession>A0AAI8FMX6</accession>
<sequence>MMPRDPVIELKHLTEAADYRLVCIGMRKNGCNAIRRIVECRKRKNGGSIVSASARAYERKSGRFLGAPDALTERAPLPNIRGRSRG</sequence>
<reference evidence="1 2" key="1">
    <citation type="submission" date="2014-06" db="EMBL/GenBank/DDBJ databases">
        <authorList>
            <person name="Bishop-Lilly K.A."/>
            <person name="Broomall S.M."/>
            <person name="Chain P.S."/>
            <person name="Chertkov O."/>
            <person name="Coyne S.R."/>
            <person name="Daligault H.E."/>
            <person name="Davenport K.W."/>
            <person name="Erkkila T."/>
            <person name="Frey K.G."/>
            <person name="Gibbons H.S."/>
            <person name="Gu W."/>
            <person name="Jaissle J."/>
            <person name="Johnson S.L."/>
            <person name="Koroleva G.I."/>
            <person name="Ladner J.T."/>
            <person name="Lo C.-C."/>
            <person name="Minogue T.D."/>
            <person name="Munk C."/>
            <person name="Palacios G.F."/>
            <person name="Redden C.L."/>
            <person name="Rosenzweig C.N."/>
            <person name="Scholz M.B."/>
            <person name="Teshima H."/>
            <person name="Xu Y."/>
        </authorList>
    </citation>
    <scope>NUCLEOTIDE SEQUENCE [LARGE SCALE GENOMIC DNA]</scope>
    <source>
        <strain evidence="1 2">EO147</strain>
    </source>
</reference>
<proteinExistence type="predicted"/>
<dbReference type="AlphaFoldDB" id="A0AAI8FMX6"/>
<organism evidence="1 2">
    <name type="scientific">Burkholderia oklahomensis</name>
    <dbReference type="NCBI Taxonomy" id="342113"/>
    <lineage>
        <taxon>Bacteria</taxon>
        <taxon>Pseudomonadati</taxon>
        <taxon>Pseudomonadota</taxon>
        <taxon>Betaproteobacteria</taxon>
        <taxon>Burkholderiales</taxon>
        <taxon>Burkholderiaceae</taxon>
        <taxon>Burkholderia</taxon>
        <taxon>pseudomallei group</taxon>
    </lineage>
</organism>
<dbReference type="Proteomes" id="UP000029424">
    <property type="component" value="Chromosome 1"/>
</dbReference>
<dbReference type="KEGG" id="bok:DM82_154"/>
<protein>
    <submittedName>
        <fullName evidence="1">Uncharacterized protein</fullName>
    </submittedName>
</protein>